<gene>
    <name evidence="1" type="ORF">DHEL01_v209412</name>
</gene>
<evidence type="ECO:0000313" key="1">
    <source>
        <dbReference type="EMBL" id="POS72198.1"/>
    </source>
</evidence>
<dbReference type="AlphaFoldDB" id="A0A2P5HPN0"/>
<proteinExistence type="predicted"/>
<organism evidence="1 2">
    <name type="scientific">Diaporthe helianthi</name>
    <dbReference type="NCBI Taxonomy" id="158607"/>
    <lineage>
        <taxon>Eukaryota</taxon>
        <taxon>Fungi</taxon>
        <taxon>Dikarya</taxon>
        <taxon>Ascomycota</taxon>
        <taxon>Pezizomycotina</taxon>
        <taxon>Sordariomycetes</taxon>
        <taxon>Sordariomycetidae</taxon>
        <taxon>Diaporthales</taxon>
        <taxon>Diaporthaceae</taxon>
        <taxon>Diaporthe</taxon>
    </lineage>
</organism>
<evidence type="ECO:0000313" key="2">
    <source>
        <dbReference type="Proteomes" id="UP000094444"/>
    </source>
</evidence>
<dbReference type="Proteomes" id="UP000094444">
    <property type="component" value="Unassembled WGS sequence"/>
</dbReference>
<keyword evidence="2" id="KW-1185">Reference proteome</keyword>
<dbReference type="OrthoDB" id="5242104at2759"/>
<name>A0A2P5HPN0_DIAHE</name>
<protein>
    <submittedName>
        <fullName evidence="1">Uncharacterized protein</fullName>
    </submittedName>
</protein>
<reference evidence="1" key="1">
    <citation type="submission" date="2017-09" db="EMBL/GenBank/DDBJ databases">
        <title>Polyketide synthases of a Diaporthe helianthi virulent isolate.</title>
        <authorList>
            <person name="Baroncelli R."/>
        </authorList>
    </citation>
    <scope>NUCLEOTIDE SEQUENCE [LARGE SCALE GENOMIC DNA]</scope>
    <source>
        <strain evidence="1">7/96</strain>
    </source>
</reference>
<dbReference type="EMBL" id="MAVT02001061">
    <property type="protein sequence ID" value="POS72198.1"/>
    <property type="molecule type" value="Genomic_DNA"/>
</dbReference>
<sequence>MATLLGATLVTAAPLATDKTVEHIIHLNLSTIFPGHDGLAPLNMAEIKDPIDKFMNCEVSSCLDTNCTSGIVWARDPSCPYGNLIDPVIENVIMPAAELNTTSISWDFGLELLGKRQDESAPAALERREASECPAKCAPFAALPPFSLWFGMCMADCGVRCARGLSCP</sequence>
<comment type="caution">
    <text evidence="1">The sequence shown here is derived from an EMBL/GenBank/DDBJ whole genome shotgun (WGS) entry which is preliminary data.</text>
</comment>
<dbReference type="InParanoid" id="A0A2P5HPN0"/>
<accession>A0A2P5HPN0</accession>